<gene>
    <name evidence="1" type="ORF">GCM10011401_08020</name>
</gene>
<proteinExistence type="predicted"/>
<reference evidence="1" key="2">
    <citation type="submission" date="2020-09" db="EMBL/GenBank/DDBJ databases">
        <authorList>
            <person name="Sun Q."/>
            <person name="Zhou Y."/>
        </authorList>
    </citation>
    <scope>NUCLEOTIDE SEQUENCE</scope>
    <source>
        <strain evidence="1">CGMCC 1.15388</strain>
    </source>
</reference>
<protein>
    <submittedName>
        <fullName evidence="1">Uncharacterized protein</fullName>
    </submittedName>
</protein>
<evidence type="ECO:0000313" key="2">
    <source>
        <dbReference type="Proteomes" id="UP000633136"/>
    </source>
</evidence>
<keyword evidence="2" id="KW-1185">Reference proteome</keyword>
<dbReference type="RefSeq" id="WP_188682882.1">
    <property type="nucleotide sequence ID" value="NZ_BMIS01000002.1"/>
</dbReference>
<dbReference type="EMBL" id="BMIS01000002">
    <property type="protein sequence ID" value="GGE63300.1"/>
    <property type="molecule type" value="Genomic_DNA"/>
</dbReference>
<evidence type="ECO:0000313" key="1">
    <source>
        <dbReference type="EMBL" id="GGE63300.1"/>
    </source>
</evidence>
<organism evidence="1 2">
    <name type="scientific">Nesterenkonia cremea</name>
    <dbReference type="NCBI Taxonomy" id="1882340"/>
    <lineage>
        <taxon>Bacteria</taxon>
        <taxon>Bacillati</taxon>
        <taxon>Actinomycetota</taxon>
        <taxon>Actinomycetes</taxon>
        <taxon>Micrococcales</taxon>
        <taxon>Micrococcaceae</taxon>
        <taxon>Nesterenkonia</taxon>
    </lineage>
</organism>
<dbReference type="AlphaFoldDB" id="A0A917EPT2"/>
<sequence>MGDHIEPKSRWTAVACAALLGLTACGGDQGDEVTSIRAADAAGMPSAFLQYGIDQGHFDEVGLDIDLEASVGGAA</sequence>
<dbReference type="Proteomes" id="UP000633136">
    <property type="component" value="Unassembled WGS sequence"/>
</dbReference>
<reference evidence="1" key="1">
    <citation type="journal article" date="2014" name="Int. J. Syst. Evol. Microbiol.">
        <title>Complete genome sequence of Corynebacterium casei LMG S-19264T (=DSM 44701T), isolated from a smear-ripened cheese.</title>
        <authorList>
            <consortium name="US DOE Joint Genome Institute (JGI-PGF)"/>
            <person name="Walter F."/>
            <person name="Albersmeier A."/>
            <person name="Kalinowski J."/>
            <person name="Ruckert C."/>
        </authorList>
    </citation>
    <scope>NUCLEOTIDE SEQUENCE</scope>
    <source>
        <strain evidence="1">CGMCC 1.15388</strain>
    </source>
</reference>
<comment type="caution">
    <text evidence="1">The sequence shown here is derived from an EMBL/GenBank/DDBJ whole genome shotgun (WGS) entry which is preliminary data.</text>
</comment>
<accession>A0A917EPT2</accession>
<name>A0A917EPT2_9MICC</name>